<evidence type="ECO:0000313" key="3">
    <source>
        <dbReference type="Proteomes" id="UP000827892"/>
    </source>
</evidence>
<name>A0AAE9IY66_CAEBR</name>
<dbReference type="PANTHER" id="PTHR21503:SF40">
    <property type="entry name" value="FBA_2 DOMAIN-CONTAINING PROTEIN"/>
    <property type="match status" value="1"/>
</dbReference>
<dbReference type="PANTHER" id="PTHR21503">
    <property type="entry name" value="F-BOX-CONTAINING HYPOTHETICAL PROTEIN C.ELEGANS"/>
    <property type="match status" value="1"/>
</dbReference>
<organism evidence="1 3">
    <name type="scientific">Caenorhabditis briggsae</name>
    <dbReference type="NCBI Taxonomy" id="6238"/>
    <lineage>
        <taxon>Eukaryota</taxon>
        <taxon>Metazoa</taxon>
        <taxon>Ecdysozoa</taxon>
        <taxon>Nematoda</taxon>
        <taxon>Chromadorea</taxon>
        <taxon>Rhabditida</taxon>
        <taxon>Rhabditina</taxon>
        <taxon>Rhabditomorpha</taxon>
        <taxon>Rhabditoidea</taxon>
        <taxon>Rhabditidae</taxon>
        <taxon>Peloderinae</taxon>
        <taxon>Caenorhabditis</taxon>
    </lineage>
</organism>
<dbReference type="KEGG" id="cbr:CBG_03708"/>
<reference evidence="2 4" key="1">
    <citation type="submission" date="2022-04" db="EMBL/GenBank/DDBJ databases">
        <title>Chromosome-level reference genomes for two strains of Caenorhabditis briggsae: an improved platform for comparative genomics.</title>
        <authorList>
            <person name="Stevens L."/>
            <person name="Andersen E."/>
        </authorList>
    </citation>
    <scope>NUCLEOTIDE SEQUENCE [LARGE SCALE GENOMIC DNA]</scope>
    <source>
        <strain evidence="2">VX34</strain>
        <tissue evidence="2">Whole-organism</tissue>
    </source>
</reference>
<dbReference type="Proteomes" id="UP000827892">
    <property type="component" value="Chromosome I"/>
</dbReference>
<keyword evidence="4" id="KW-1185">Reference proteome</keyword>
<evidence type="ECO:0000313" key="1">
    <source>
        <dbReference type="EMBL" id="ULU10962.1"/>
    </source>
</evidence>
<dbReference type="EMBL" id="CP090891">
    <property type="protein sequence ID" value="ULU10962.1"/>
    <property type="molecule type" value="Genomic_DNA"/>
</dbReference>
<evidence type="ECO:0000313" key="4">
    <source>
        <dbReference type="Proteomes" id="UP000829354"/>
    </source>
</evidence>
<dbReference type="AlphaFoldDB" id="A0AAE9IY66"/>
<dbReference type="EMBL" id="CP092620">
    <property type="protein sequence ID" value="UMM11919.1"/>
    <property type="molecule type" value="Genomic_DNA"/>
</dbReference>
<sequence>MTEDHHLMNTPRAKFLEDFKIICEKKSSDCAGQLQTLKSYKKWFDAPIYKKVLYLDGFADEKKAKLSKFNHRFRKWINSKSMVTSVKIESQKANVQENDIVTGPKNESYLKYRAEIGVIVTKTSEDAHHFKQYQLHVFEFWKTEDKRYVCKSYMKHVEESDTRESANTASKNLQTTRIELGNTEYIHSTAEKLINFINDHEENLADELDIDVKLWSQNYKLNKKFNDVRMLRIVHNSPSSTQWWMSQIDTMSTIPEVTLLRNYTGSDSTLEAMPYIVPLEERNMPVWADVISTCDHPIFWARKLTIDGNFENPLSDLSKMSSLGEVNLRRNRLQTTELAAFLTQWMDGQVGHRLERVTIQLDPSFEQNYGVVIKDLRGWDITNDLEGNHEQFTEEFAEAARKDGAEVFLMTRLLATDKRQRSERKLSLCSVDKHFEFDGPTSTYGAFALVQLTKSSIHFTAIRNPSFCRELHLLVEQKKSSTQKK</sequence>
<proteinExistence type="predicted"/>
<protein>
    <submittedName>
        <fullName evidence="1">Uncharacterized protein</fullName>
    </submittedName>
</protein>
<accession>A0AAE9IY66</accession>
<reference evidence="1 3" key="2">
    <citation type="submission" date="2022-05" db="EMBL/GenBank/DDBJ databases">
        <title>Chromosome-level reference genomes for two strains of Caenorhabditis briggsae: an improved platform for comparative genomics.</title>
        <authorList>
            <person name="Stevens L."/>
            <person name="Andersen E.C."/>
        </authorList>
    </citation>
    <scope>NUCLEOTIDE SEQUENCE [LARGE SCALE GENOMIC DNA]</scope>
    <source>
        <strain evidence="1">QX1410_ONT</strain>
        <tissue evidence="1">Whole-organism</tissue>
    </source>
</reference>
<dbReference type="OMA" id="HPIFWAR"/>
<dbReference type="Proteomes" id="UP000829354">
    <property type="component" value="Chromosome I"/>
</dbReference>
<evidence type="ECO:0000313" key="2">
    <source>
        <dbReference type="EMBL" id="UMM11919.1"/>
    </source>
</evidence>
<gene>
    <name evidence="1" type="ORF">L3Y34_014878</name>
    <name evidence="2" type="ORF">L5515_000957</name>
</gene>